<dbReference type="InterPro" id="IPR050785">
    <property type="entry name" value="PAN2-PAN3_catalytic_subunit"/>
</dbReference>
<evidence type="ECO:0000313" key="4">
    <source>
        <dbReference type="EMBL" id="KAL3758779.1"/>
    </source>
</evidence>
<evidence type="ECO:0000256" key="1">
    <source>
        <dbReference type="SAM" id="MobiDB-lite"/>
    </source>
</evidence>
<reference evidence="4 5" key="1">
    <citation type="submission" date="2024-10" db="EMBL/GenBank/DDBJ databases">
        <title>Updated reference genomes for cyclostephanoid diatoms.</title>
        <authorList>
            <person name="Roberts W.R."/>
            <person name="Alverson A.J."/>
        </authorList>
    </citation>
    <scope>NUCLEOTIDE SEQUENCE [LARGE SCALE GENOMIC DNA]</scope>
    <source>
        <strain evidence="4 5">AJA232-27</strain>
    </source>
</reference>
<dbReference type="SMART" id="SM00479">
    <property type="entry name" value="EXOIII"/>
    <property type="match status" value="1"/>
</dbReference>
<dbReference type="Pfam" id="PF00929">
    <property type="entry name" value="RNase_T"/>
    <property type="match status" value="1"/>
</dbReference>
<dbReference type="Gene3D" id="2.130.10.10">
    <property type="entry name" value="YVTN repeat-like/Quinoprotein amine dehydrogenase"/>
    <property type="match status" value="1"/>
</dbReference>
<dbReference type="InterPro" id="IPR028881">
    <property type="entry name" value="PAN2_UCH_dom"/>
</dbReference>
<evidence type="ECO:0000313" key="5">
    <source>
        <dbReference type="Proteomes" id="UP001530293"/>
    </source>
</evidence>
<dbReference type="EMBL" id="JALLBG020000223">
    <property type="protein sequence ID" value="KAL3758779.1"/>
    <property type="molecule type" value="Genomic_DNA"/>
</dbReference>
<dbReference type="InterPro" id="IPR013520">
    <property type="entry name" value="Ribonucl_H"/>
</dbReference>
<feature type="domain" description="Exonuclease" evidence="3">
    <location>
        <begin position="1692"/>
        <end position="1872"/>
    </location>
</feature>
<dbReference type="Gene3D" id="3.90.70.10">
    <property type="entry name" value="Cysteine proteinases"/>
    <property type="match status" value="1"/>
</dbReference>
<dbReference type="Gene3D" id="3.30.420.10">
    <property type="entry name" value="Ribonuclease H-like superfamily/Ribonuclease H"/>
    <property type="match status" value="1"/>
</dbReference>
<name>A0ABD3M466_9STRA</name>
<feature type="signal peptide" evidence="2">
    <location>
        <begin position="1"/>
        <end position="17"/>
    </location>
</feature>
<keyword evidence="5" id="KW-1185">Reference proteome</keyword>
<dbReference type="Pfam" id="PF13423">
    <property type="entry name" value="UCH_1"/>
    <property type="match status" value="1"/>
</dbReference>
<dbReference type="Proteomes" id="UP001530293">
    <property type="component" value="Unassembled WGS sequence"/>
</dbReference>
<sequence length="1897" mass="208785">MKVSIAIIAAVPALASASKLRSTDAELPSVDISAKSALGSRILSKARRLEGENNNNNNGGDMSWVSGYSIKFHSCVTSQDYYGGYFADNEGNAAANYQYNGADEEEAEGENAEQQAQAYGNGYYNNEQRNNYEGMYYQKVVHFKLCPSNSCWQCKNGADYVVDLNDYVDAVLEAKMTAKEYNCEHVRENCYCGSANSEEECLAGCYSNAGLTDCAEAEEGAFDLQKAIECMDLGVGKDALAEFYNTQAVDGYAAEGQNNNQVEKLFTGPCDGGGGGGGNGSGDGFDYYSTNIYNGGGGNDGYYQQQPSQQYYEEDNSQYQHSQYYDAANDVAAVYPPQYYDEDAANLAHATSADVLDQHQQQQQHANEYYYDTHNPIDENQHPASSYFYPIRAPLVVHPNGMQDDYGNYDTRGDAISAIAFTTLDNDTNTTDENDDASPSSCLMYVASHSTYQGGGGGERESRASRGGGGIGGRNNTRSQTLHRGSRLTVLYDHYDNTDNINDNTQDHDVNQPVMYSSFVGHPEANSDVLNGLHSVLFGGGLDIVAPPSSAIAATTTTSTIRSSTSMKARPSHAFGPPIGPPSYVHHILNNSVRGGITTNKRPEETHTMGISSIFEISTPYFGSGGRICSISPYGVRVHTRGGMIMSDSNHHGVLSGMTCGALMERGAHHFAAVGGMSSYEDGGGGSGGRRSSQHVHCVDLHRDLKIVSSHTLTPNSGDNRGQQKQQRLCVSDMAYNIERNSIIVGCTDGTIRVLDGGRRNVEVAKAKAQMGGVAKVAVWENLICASGYSSAGVSSPSSPLPYPFPSPHVLIYDVRYLGRGGIPHMFSANRGGPRFVDFLPDGKLLVGSGQTFGSLEVITPFHDETTAGPSPSHYFQPDLNTGESMTTMNLDGGNGNLHIGTSFGRVLRYGMTEYRISIHDKNRTPQSVLDVGSGGVVRGSGSSKGVVDGEGGLPQRWSESTNSGVDKSVVRPAKEPLDMPSFAPSPPELSIDPKLLCSNAQSSPDLHIQGWNVFDGYVMASNPILSSDKNLLHPRYSRSSVTATTLGPISTNAMVATSKRWLSKKLQTKLEESSADLVKVFPTSSLELNDLLTPPELSDEEISIGKRGKDDSKRKTKVFPNPNKLIYSTEPFAACYDATVNSRKIVRENSQGRDVREEDVIEGEETGIPRRYRLMIRPPFYKVTNFDYTLYNDTGLWVGWDYAPSFANSFACSVLTLLYFIGEIRSTALRLQLCSNEMSIQVQKHARRETNVSVTAELGLLFHLIESLSANGMAQPDTSSNRRKIGQVKAFVPSNFISAFTLLTEAKNLALVDGVAGAAETARRPEAFYRFLMQYIDRELGQLVSNTSTQHAHVSANQGHLIDRLQGIGFLSVIEFVSGKPKISTSRALTVELAYDQKLISRKTNVRFGEILRYSLCKEAPLRAWCEETRSYEAVIQRKIATNLPSLLSLSCCCAGRKAGAVGLQVWQHEDSRNWLPEFIEVHIETDKSVTVKELALNEDGEEEWVTFGQRLPLPKSFFSEWEKELPQDLPITKSYRLEAVVSFVRTNSDLSDDAPQREGHHVVHVRVPADFECKALQKQLAQIEKSIDSLNKTDNNGPITLDSDIPLEERRQHLLEQLREVEARETHDQWVLMNGFVVSKLDNSDDVRSFNAKFKEPNELKLALRQDALVNVRAMETKSISNSAGRKPTLTVAIDAEFVCVQQEESLITSSGSKEIISEPRNALARLSIIHCQTNEVIIDDYILPMEPVVDYLTRFSGIVETDLDPNSSPHSLVTPQEAYLKVRLLMERGCIFVGHGLSQDFRIINICIPPNQIIDTAEIYHQFNQRYISLRYLTNFVLGRDMQQEVHDSIEDARAAYELYRKALSLKKEGTFDEYLMKLYAHGHSTQFKLGVAK</sequence>
<comment type="caution">
    <text evidence="4">The sequence shown here is derived from an EMBL/GenBank/DDBJ whole genome shotgun (WGS) entry which is preliminary data.</text>
</comment>
<dbReference type="PANTHER" id="PTHR15728:SF0">
    <property type="entry name" value="PAN2-PAN3 DEADENYLATION COMPLEX CATALYTIC SUBUNIT PAN2"/>
    <property type="match status" value="1"/>
</dbReference>
<dbReference type="InterPro" id="IPR015943">
    <property type="entry name" value="WD40/YVTN_repeat-like_dom_sf"/>
</dbReference>
<keyword evidence="2" id="KW-0732">Signal</keyword>
<dbReference type="SUPFAM" id="SSF53098">
    <property type="entry name" value="Ribonuclease H-like"/>
    <property type="match status" value="1"/>
</dbReference>
<protein>
    <recommendedName>
        <fullName evidence="3">Exonuclease domain-containing protein</fullName>
    </recommendedName>
</protein>
<feature type="region of interest" description="Disordered" evidence="1">
    <location>
        <begin position="940"/>
        <end position="966"/>
    </location>
</feature>
<dbReference type="InterPro" id="IPR012337">
    <property type="entry name" value="RNaseH-like_sf"/>
</dbReference>
<evidence type="ECO:0000256" key="2">
    <source>
        <dbReference type="SAM" id="SignalP"/>
    </source>
</evidence>
<dbReference type="PANTHER" id="PTHR15728">
    <property type="entry name" value="DEADENYLATION COMPLEX CATALYTIC SUBUNIT PAN2"/>
    <property type="match status" value="1"/>
</dbReference>
<feature type="region of interest" description="Disordered" evidence="1">
    <location>
        <begin position="451"/>
        <end position="480"/>
    </location>
</feature>
<accession>A0ABD3M466</accession>
<evidence type="ECO:0000259" key="3">
    <source>
        <dbReference type="SMART" id="SM00479"/>
    </source>
</evidence>
<feature type="chain" id="PRO_5044782096" description="Exonuclease domain-containing protein" evidence="2">
    <location>
        <begin position="18"/>
        <end position="1897"/>
    </location>
</feature>
<gene>
    <name evidence="4" type="ORF">ACHAWU_006421</name>
</gene>
<organism evidence="4 5">
    <name type="scientific">Discostella pseudostelligera</name>
    <dbReference type="NCBI Taxonomy" id="259834"/>
    <lineage>
        <taxon>Eukaryota</taxon>
        <taxon>Sar</taxon>
        <taxon>Stramenopiles</taxon>
        <taxon>Ochrophyta</taxon>
        <taxon>Bacillariophyta</taxon>
        <taxon>Coscinodiscophyceae</taxon>
        <taxon>Thalassiosirophycidae</taxon>
        <taxon>Stephanodiscales</taxon>
        <taxon>Stephanodiscaceae</taxon>
        <taxon>Discostella</taxon>
    </lineage>
</organism>
<dbReference type="InterPro" id="IPR036397">
    <property type="entry name" value="RNaseH_sf"/>
</dbReference>
<dbReference type="SUPFAM" id="SSF101908">
    <property type="entry name" value="Putative isomerase YbhE"/>
    <property type="match status" value="1"/>
</dbReference>
<proteinExistence type="predicted"/>
<dbReference type="CDD" id="cd06143">
    <property type="entry name" value="PAN2_exo"/>
    <property type="match status" value="1"/>
</dbReference>